<dbReference type="GO" id="GO:0045211">
    <property type="term" value="C:postsynaptic membrane"/>
    <property type="evidence" value="ECO:0007669"/>
    <property type="project" value="TreeGrafter"/>
</dbReference>
<feature type="transmembrane region" description="Helical" evidence="11">
    <location>
        <begin position="300"/>
        <end position="325"/>
    </location>
</feature>
<evidence type="ECO:0000256" key="3">
    <source>
        <dbReference type="ARBA" id="ARBA00022729"/>
    </source>
</evidence>
<keyword evidence="3" id="KW-0732">Signal</keyword>
<dbReference type="GO" id="GO:0009986">
    <property type="term" value="C:cell surface"/>
    <property type="evidence" value="ECO:0007669"/>
    <property type="project" value="TreeGrafter"/>
</dbReference>
<name>A0A8J6A693_GALPY</name>
<dbReference type="GO" id="GO:0050806">
    <property type="term" value="P:positive regulation of synaptic transmission"/>
    <property type="evidence" value="ECO:0007669"/>
    <property type="project" value="TreeGrafter"/>
</dbReference>
<dbReference type="PANTHER" id="PTHR14139:SF3">
    <property type="entry name" value="CALSYNTENIN-2"/>
    <property type="match status" value="1"/>
</dbReference>
<evidence type="ECO:0000256" key="8">
    <source>
        <dbReference type="ARBA" id="ARBA00023136"/>
    </source>
</evidence>
<dbReference type="EMBL" id="JAGFMF010011830">
    <property type="protein sequence ID" value="KAG8511435.1"/>
    <property type="molecule type" value="Genomic_DNA"/>
</dbReference>
<organism evidence="13 14">
    <name type="scientific">Galemys pyrenaicus</name>
    <name type="common">Iberian desman</name>
    <name type="synonym">Pyrenean desman</name>
    <dbReference type="NCBI Taxonomy" id="202257"/>
    <lineage>
        <taxon>Eukaryota</taxon>
        <taxon>Metazoa</taxon>
        <taxon>Chordata</taxon>
        <taxon>Craniata</taxon>
        <taxon>Vertebrata</taxon>
        <taxon>Euteleostomi</taxon>
        <taxon>Mammalia</taxon>
        <taxon>Eutheria</taxon>
        <taxon>Laurasiatheria</taxon>
        <taxon>Eulipotyphla</taxon>
        <taxon>Talpidae</taxon>
        <taxon>Galemys</taxon>
    </lineage>
</organism>
<proteinExistence type="predicted"/>
<sequence length="428" mass="47942">MDASRGDGVGLSGLFLKGLTASITLCPVLQYHFNPSQSVLVMEGDDIGNINRALRKVSYINSRQFPTAGVRRLKVSSKVQCFGEDVCIGIPDVDAYVMVLQAMEPQITLRGTDRFWRPAAQFESARGVTLFPDLKIVSTFARAEAPGDLQTTAPKSALLEEMLHNLDFCDILVLGGDLDPRQECLELNHSELHQRHLDATNSTAGYSIYGVGSMSRYEQVLHHIRYRNWRPASLEARRFRIKCSELNGRYTSNEFNLEVSVLHEVRVSDTEHVNHLIVQPPFLQSVHHPESRTSIRRSSVVPSIATVVIIISVCMLVFVVAMGVYRIRITHQHFTQETEAAKEAEMDWDDSALTITVNPMEKHGEPGHGEDETEEEEEEEEAEEDISSSSSNSDDSEEEEEQGMGRGRHGQSGARQAQLEWDDSTLPY</sequence>
<dbReference type="AlphaFoldDB" id="A0A8J6A693"/>
<evidence type="ECO:0000256" key="2">
    <source>
        <dbReference type="ARBA" id="ARBA00022692"/>
    </source>
</evidence>
<evidence type="ECO:0000256" key="7">
    <source>
        <dbReference type="ARBA" id="ARBA00022989"/>
    </source>
</evidence>
<keyword evidence="8 11" id="KW-0472">Membrane</keyword>
<comment type="caution">
    <text evidence="13">The sequence shown here is derived from an EMBL/GenBank/DDBJ whole genome shotgun (WGS) entry which is preliminary data.</text>
</comment>
<protein>
    <submittedName>
        <fullName evidence="13">Calsyntenin-2</fullName>
    </submittedName>
</protein>
<evidence type="ECO:0000256" key="11">
    <source>
        <dbReference type="SAM" id="Phobius"/>
    </source>
</evidence>
<keyword evidence="7 11" id="KW-1133">Transmembrane helix</keyword>
<evidence type="ECO:0000256" key="9">
    <source>
        <dbReference type="ARBA" id="ARBA00023180"/>
    </source>
</evidence>
<gene>
    <name evidence="13" type="ORF">J0S82_008659</name>
</gene>
<dbReference type="OrthoDB" id="10012272at2759"/>
<accession>A0A8J6A693</accession>
<evidence type="ECO:0000256" key="4">
    <source>
        <dbReference type="ARBA" id="ARBA00022737"/>
    </source>
</evidence>
<dbReference type="GO" id="GO:0007155">
    <property type="term" value="P:cell adhesion"/>
    <property type="evidence" value="ECO:0007669"/>
    <property type="project" value="UniProtKB-KW"/>
</dbReference>
<feature type="domain" description="Calsyntenin C-terminal" evidence="12">
    <location>
        <begin position="29"/>
        <end position="362"/>
    </location>
</feature>
<feature type="region of interest" description="Disordered" evidence="10">
    <location>
        <begin position="358"/>
        <end position="428"/>
    </location>
</feature>
<keyword evidence="5" id="KW-0106">Calcium</keyword>
<dbReference type="Pfam" id="PF19699">
    <property type="entry name" value="CLSTN_C"/>
    <property type="match status" value="1"/>
</dbReference>
<dbReference type="Proteomes" id="UP000700334">
    <property type="component" value="Unassembled WGS sequence"/>
</dbReference>
<comment type="subcellular location">
    <subcellularLocation>
        <location evidence="1">Membrane</location>
        <topology evidence="1">Single-pass type I membrane protein</topology>
    </subcellularLocation>
</comment>
<keyword evidence="9" id="KW-0325">Glycoprotein</keyword>
<reference evidence="13" key="1">
    <citation type="journal article" date="2021" name="Evol. Appl.">
        <title>The genome of the Pyrenean desman and the effects of bottlenecks and inbreeding on the genomic landscape of an endangered species.</title>
        <authorList>
            <person name="Escoda L."/>
            <person name="Castresana J."/>
        </authorList>
    </citation>
    <scope>NUCLEOTIDE SEQUENCE</scope>
    <source>
        <strain evidence="13">IBE-C5619</strain>
    </source>
</reference>
<evidence type="ECO:0000313" key="14">
    <source>
        <dbReference type="Proteomes" id="UP000700334"/>
    </source>
</evidence>
<keyword evidence="2 11" id="KW-0812">Transmembrane</keyword>
<dbReference type="GO" id="GO:0051965">
    <property type="term" value="P:positive regulation of synapse assembly"/>
    <property type="evidence" value="ECO:0007669"/>
    <property type="project" value="TreeGrafter"/>
</dbReference>
<dbReference type="PANTHER" id="PTHR14139">
    <property type="entry name" value="CALSYNTENIN"/>
    <property type="match status" value="1"/>
</dbReference>
<evidence type="ECO:0000256" key="6">
    <source>
        <dbReference type="ARBA" id="ARBA00022889"/>
    </source>
</evidence>
<evidence type="ECO:0000256" key="5">
    <source>
        <dbReference type="ARBA" id="ARBA00022837"/>
    </source>
</evidence>
<feature type="compositionally biased region" description="Acidic residues" evidence="10">
    <location>
        <begin position="371"/>
        <end position="386"/>
    </location>
</feature>
<keyword evidence="14" id="KW-1185">Reference proteome</keyword>
<keyword evidence="6" id="KW-0130">Cell adhesion</keyword>
<feature type="compositionally biased region" description="Basic and acidic residues" evidence="10">
    <location>
        <begin position="360"/>
        <end position="370"/>
    </location>
</feature>
<evidence type="ECO:0000256" key="10">
    <source>
        <dbReference type="SAM" id="MobiDB-lite"/>
    </source>
</evidence>
<evidence type="ECO:0000256" key="1">
    <source>
        <dbReference type="ARBA" id="ARBA00004479"/>
    </source>
</evidence>
<keyword evidence="4" id="KW-0677">Repeat</keyword>
<evidence type="ECO:0000259" key="12">
    <source>
        <dbReference type="Pfam" id="PF19699"/>
    </source>
</evidence>
<evidence type="ECO:0000313" key="13">
    <source>
        <dbReference type="EMBL" id="KAG8511435.1"/>
    </source>
</evidence>
<dbReference type="InterPro" id="IPR045588">
    <property type="entry name" value="CLSTN_C"/>
</dbReference>